<evidence type="ECO:0000256" key="1">
    <source>
        <dbReference type="SAM" id="MobiDB-lite"/>
    </source>
</evidence>
<feature type="region of interest" description="Disordered" evidence="1">
    <location>
        <begin position="117"/>
        <end position="163"/>
    </location>
</feature>
<evidence type="ECO:0000313" key="2">
    <source>
        <dbReference type="EMBL" id="CAA2617509.1"/>
    </source>
</evidence>
<name>A0A7I8IHK8_SPIIN</name>
<dbReference type="PANTHER" id="PTHR45654">
    <property type="entry name" value="HOMEOBOX-LEUCINE ZIPPER PROTEIN MERISTEM L1"/>
    <property type="match status" value="1"/>
</dbReference>
<evidence type="ECO:0000313" key="3">
    <source>
        <dbReference type="EMBL" id="CAA7393228.1"/>
    </source>
</evidence>
<protein>
    <submittedName>
        <fullName evidence="2">Uncharacterized protein</fullName>
    </submittedName>
</protein>
<dbReference type="EMBL" id="LR746266">
    <property type="protein sequence ID" value="CAA7393228.1"/>
    <property type="molecule type" value="Genomic_DNA"/>
</dbReference>
<gene>
    <name evidence="2" type="ORF">SI7747_03003674</name>
    <name evidence="3" type="ORF">SI8410_03004012</name>
</gene>
<feature type="compositionally biased region" description="Low complexity" evidence="1">
    <location>
        <begin position="1"/>
        <end position="13"/>
    </location>
</feature>
<keyword evidence="4" id="KW-1185">Reference proteome</keyword>
<evidence type="ECO:0000313" key="4">
    <source>
        <dbReference type="Proteomes" id="UP000663760"/>
    </source>
</evidence>
<feature type="region of interest" description="Disordered" evidence="1">
    <location>
        <begin position="1"/>
        <end position="44"/>
    </location>
</feature>
<accession>A0A7I8IHK8</accession>
<dbReference type="InterPro" id="IPR042160">
    <property type="entry name" value="HD-Zip_IV"/>
</dbReference>
<dbReference type="EMBL" id="LR743590">
    <property type="protein sequence ID" value="CAA2617509.1"/>
    <property type="molecule type" value="Genomic_DNA"/>
</dbReference>
<dbReference type="AlphaFoldDB" id="A0A7I8IHK8"/>
<dbReference type="PANTHER" id="PTHR45654:SF2">
    <property type="entry name" value="HOMEOBOX-LEUCINE ZIPPER PROTEIN TF1"/>
    <property type="match status" value="1"/>
</dbReference>
<proteinExistence type="predicted"/>
<sequence>MTAASSTSLVATLSEKKRKEPPTAPAQEDRERSAKLRRENTKLTEENVRLKATVDGALCDTCRGSGKLKHPSPEVQRLRLENALIKQQVETISAVISRHQIGQRAKRQPPSIEYQFLSPRPSRSPVGMAAAAAGESDGGDQMSLQGEVKAPQQKKATELNNKE</sequence>
<feature type="compositionally biased region" description="Basic and acidic residues" evidence="1">
    <location>
        <begin position="14"/>
        <end position="44"/>
    </location>
</feature>
<organism evidence="2">
    <name type="scientific">Spirodela intermedia</name>
    <name type="common">Intermediate duckweed</name>
    <dbReference type="NCBI Taxonomy" id="51605"/>
    <lineage>
        <taxon>Eukaryota</taxon>
        <taxon>Viridiplantae</taxon>
        <taxon>Streptophyta</taxon>
        <taxon>Embryophyta</taxon>
        <taxon>Tracheophyta</taxon>
        <taxon>Spermatophyta</taxon>
        <taxon>Magnoliopsida</taxon>
        <taxon>Liliopsida</taxon>
        <taxon>Araceae</taxon>
        <taxon>Lemnoideae</taxon>
        <taxon>Spirodela</taxon>
    </lineage>
</organism>
<reference evidence="2" key="1">
    <citation type="submission" date="2019-12" db="EMBL/GenBank/DDBJ databases">
        <authorList>
            <person name="Scholz U."/>
            <person name="Mascher M."/>
            <person name="Fiebig A."/>
        </authorList>
    </citation>
    <scope>NUCLEOTIDE SEQUENCE</scope>
</reference>
<dbReference type="Proteomes" id="UP000663760">
    <property type="component" value="Chromosome 3"/>
</dbReference>